<dbReference type="GO" id="GO:0016887">
    <property type="term" value="F:ATP hydrolysis activity"/>
    <property type="evidence" value="ECO:0007669"/>
    <property type="project" value="InterPro"/>
</dbReference>
<organism evidence="7 8">
    <name type="scientific">Metallumcola ferriviriculae</name>
    <dbReference type="NCBI Taxonomy" id="3039180"/>
    <lineage>
        <taxon>Bacteria</taxon>
        <taxon>Bacillati</taxon>
        <taxon>Bacillota</taxon>
        <taxon>Clostridia</taxon>
        <taxon>Neomoorellales</taxon>
        <taxon>Desulfitibacteraceae</taxon>
        <taxon>Metallumcola</taxon>
    </lineage>
</organism>
<sequence>MLKVTDLQVSYGHVHALKGISLEVKQGEIVTLIGANGAGKSTLLRTISGLIRPSHGSITFEEEEVDRLSPDTVVNRGLVQVPEGRKIFSNMTVAENLKVGAYQRKDKEQVKEDLEEVYSLFPILKDRLDQMAGTLSGGEQQMLALSRGLLSKPKLMMLDEPSLGLAPVLVDTVFDVIEKVRDKGITILLIEQNAHLALETAERAYVLETGKIVLSGDSKTLLNDQAVIEAYLG</sequence>
<dbReference type="KEGG" id="dbc:MFMK1_002739"/>
<evidence type="ECO:0000259" key="6">
    <source>
        <dbReference type="PROSITE" id="PS50893"/>
    </source>
</evidence>
<dbReference type="InterPro" id="IPR003593">
    <property type="entry name" value="AAA+_ATPase"/>
</dbReference>
<dbReference type="InterPro" id="IPR017871">
    <property type="entry name" value="ABC_transporter-like_CS"/>
</dbReference>
<dbReference type="GO" id="GO:0015658">
    <property type="term" value="F:branched-chain amino acid transmembrane transporter activity"/>
    <property type="evidence" value="ECO:0007669"/>
    <property type="project" value="InterPro"/>
</dbReference>
<evidence type="ECO:0000256" key="1">
    <source>
        <dbReference type="ARBA" id="ARBA00005417"/>
    </source>
</evidence>
<name>A0AAU0URS2_9FIRM</name>
<dbReference type="EMBL" id="CP121694">
    <property type="protein sequence ID" value="WRO22895.1"/>
    <property type="molecule type" value="Genomic_DNA"/>
</dbReference>
<evidence type="ECO:0000256" key="5">
    <source>
        <dbReference type="ARBA" id="ARBA00022970"/>
    </source>
</evidence>
<dbReference type="RefSeq" id="WP_366922292.1">
    <property type="nucleotide sequence ID" value="NZ_CP121694.1"/>
</dbReference>
<dbReference type="SMART" id="SM00382">
    <property type="entry name" value="AAA"/>
    <property type="match status" value="1"/>
</dbReference>
<dbReference type="GO" id="GO:0005524">
    <property type="term" value="F:ATP binding"/>
    <property type="evidence" value="ECO:0007669"/>
    <property type="project" value="UniProtKB-KW"/>
</dbReference>
<dbReference type="InterPro" id="IPR027417">
    <property type="entry name" value="P-loop_NTPase"/>
</dbReference>
<reference evidence="7 8" key="1">
    <citation type="submission" date="2023-04" db="EMBL/GenBank/DDBJ databases">
        <authorList>
            <person name="Hsu D."/>
        </authorList>
    </citation>
    <scope>NUCLEOTIDE SEQUENCE [LARGE SCALE GENOMIC DNA]</scope>
    <source>
        <strain evidence="7 8">MK1</strain>
    </source>
</reference>
<dbReference type="SUPFAM" id="SSF52540">
    <property type="entry name" value="P-loop containing nucleoside triphosphate hydrolases"/>
    <property type="match status" value="1"/>
</dbReference>
<dbReference type="Pfam" id="PF00005">
    <property type="entry name" value="ABC_tran"/>
    <property type="match status" value="1"/>
</dbReference>
<keyword evidence="2" id="KW-0813">Transport</keyword>
<dbReference type="AlphaFoldDB" id="A0AAU0URS2"/>
<keyword evidence="5" id="KW-0029">Amino-acid transport</keyword>
<protein>
    <submittedName>
        <fullName evidence="7">ABC transporter ATP-binding protein</fullName>
    </submittedName>
</protein>
<keyword evidence="4 7" id="KW-0067">ATP-binding</keyword>
<comment type="similarity">
    <text evidence="1">Belongs to the ABC transporter superfamily.</text>
</comment>
<keyword evidence="3" id="KW-0547">Nucleotide-binding</keyword>
<evidence type="ECO:0000313" key="7">
    <source>
        <dbReference type="EMBL" id="WRO22895.1"/>
    </source>
</evidence>
<dbReference type="Gene3D" id="3.40.50.300">
    <property type="entry name" value="P-loop containing nucleotide triphosphate hydrolases"/>
    <property type="match status" value="1"/>
</dbReference>
<dbReference type="Proteomes" id="UP001329915">
    <property type="component" value="Chromosome"/>
</dbReference>
<dbReference type="PROSITE" id="PS00211">
    <property type="entry name" value="ABC_TRANSPORTER_1"/>
    <property type="match status" value="1"/>
</dbReference>
<evidence type="ECO:0000256" key="2">
    <source>
        <dbReference type="ARBA" id="ARBA00022448"/>
    </source>
</evidence>
<dbReference type="GO" id="GO:0015807">
    <property type="term" value="P:L-amino acid transport"/>
    <property type="evidence" value="ECO:0007669"/>
    <property type="project" value="TreeGrafter"/>
</dbReference>
<dbReference type="InterPro" id="IPR003439">
    <property type="entry name" value="ABC_transporter-like_ATP-bd"/>
</dbReference>
<dbReference type="PANTHER" id="PTHR43820:SF4">
    <property type="entry name" value="HIGH-AFFINITY BRANCHED-CHAIN AMINO ACID TRANSPORT ATP-BINDING PROTEIN LIVF"/>
    <property type="match status" value="1"/>
</dbReference>
<dbReference type="InterPro" id="IPR052156">
    <property type="entry name" value="BCAA_Transport_ATP-bd_LivF"/>
</dbReference>
<dbReference type="PANTHER" id="PTHR43820">
    <property type="entry name" value="HIGH-AFFINITY BRANCHED-CHAIN AMINO ACID TRANSPORT ATP-BINDING PROTEIN LIVF"/>
    <property type="match status" value="1"/>
</dbReference>
<gene>
    <name evidence="7" type="ORF">MFMK1_002739</name>
</gene>
<dbReference type="PIRSF" id="PIRSF039137">
    <property type="entry name" value="ABC_branched_ATPase"/>
    <property type="match status" value="1"/>
</dbReference>
<accession>A0AAU0URS2</accession>
<dbReference type="CDD" id="cd03224">
    <property type="entry name" value="ABC_TM1139_LivF_branched"/>
    <property type="match status" value="1"/>
</dbReference>
<evidence type="ECO:0000256" key="4">
    <source>
        <dbReference type="ARBA" id="ARBA00022840"/>
    </source>
</evidence>
<dbReference type="InterPro" id="IPR030660">
    <property type="entry name" value="ABC_branched_ATPase_LivF/BraG"/>
</dbReference>
<dbReference type="PROSITE" id="PS50893">
    <property type="entry name" value="ABC_TRANSPORTER_2"/>
    <property type="match status" value="1"/>
</dbReference>
<proteinExistence type="inferred from homology"/>
<evidence type="ECO:0000256" key="3">
    <source>
        <dbReference type="ARBA" id="ARBA00022741"/>
    </source>
</evidence>
<keyword evidence="8" id="KW-1185">Reference proteome</keyword>
<evidence type="ECO:0000313" key="8">
    <source>
        <dbReference type="Proteomes" id="UP001329915"/>
    </source>
</evidence>
<feature type="domain" description="ABC transporter" evidence="6">
    <location>
        <begin position="2"/>
        <end position="230"/>
    </location>
</feature>